<evidence type="ECO:0000313" key="1">
    <source>
        <dbReference type="EMBL" id="KAK5948364.1"/>
    </source>
</evidence>
<proteinExistence type="predicted"/>
<dbReference type="Proteomes" id="UP001316803">
    <property type="component" value="Unassembled WGS sequence"/>
</dbReference>
<name>A0AAN8I2C0_9EURO</name>
<sequence length="398" mass="45437">MAVSGLLDLPAELLSHILEEVGGRELRRGNGSARLCVCQKWYKAAQPVYLSGLEVGDINIYRHNISKLRTAYGYSGLRPLMHKNIRKLRVRLVGNYREKHSTQADHYGHYADDETDHDVDVVDNKIKNISLEKWRDKVLSRHLDALFADLNNFSVLETLAFGASPESARERPEGPRWSYIQQSTMSTLLRNIPLTWNLKNFTLDMCGVKDDFEGLDSSVHVCKMIAIVLPRIENVRLRMPRLCPAVLQVGAVRPDEIKLKSLIIKLHLPVLGRRGFPITTPCAQWHGELSLIVLLAHTARSFLQKLGQMRGDAADTSSKHGMDLCRISYNRDTEGLIRTPDCLIMQHVWLGRTPHTMEDCGKSWWFEVTKGDRFAKERVFRYDVPRAEKEMRASMPDI</sequence>
<keyword evidence="2" id="KW-1185">Reference proteome</keyword>
<organism evidence="1 2">
    <name type="scientific">Knufia fluminis</name>
    <dbReference type="NCBI Taxonomy" id="191047"/>
    <lineage>
        <taxon>Eukaryota</taxon>
        <taxon>Fungi</taxon>
        <taxon>Dikarya</taxon>
        <taxon>Ascomycota</taxon>
        <taxon>Pezizomycotina</taxon>
        <taxon>Eurotiomycetes</taxon>
        <taxon>Chaetothyriomycetidae</taxon>
        <taxon>Chaetothyriales</taxon>
        <taxon>Trichomeriaceae</taxon>
        <taxon>Knufia</taxon>
    </lineage>
</organism>
<evidence type="ECO:0008006" key="3">
    <source>
        <dbReference type="Google" id="ProtNLM"/>
    </source>
</evidence>
<gene>
    <name evidence="1" type="ORF">OHC33_010538</name>
</gene>
<dbReference type="EMBL" id="JAKLMC020000048">
    <property type="protein sequence ID" value="KAK5948364.1"/>
    <property type="molecule type" value="Genomic_DNA"/>
</dbReference>
<accession>A0AAN8I2C0</accession>
<protein>
    <recommendedName>
        <fullName evidence="3">F-box domain-containing protein</fullName>
    </recommendedName>
</protein>
<reference evidence="1 2" key="1">
    <citation type="submission" date="2022-12" db="EMBL/GenBank/DDBJ databases">
        <title>Genomic features and morphological characterization of a novel Knufia sp. strain isolated from spacecraft assembly facility.</title>
        <authorList>
            <person name="Teixeira M."/>
            <person name="Chander A.M."/>
            <person name="Stajich J.E."/>
            <person name="Venkateswaran K."/>
        </authorList>
    </citation>
    <scope>NUCLEOTIDE SEQUENCE [LARGE SCALE GENOMIC DNA]</scope>
    <source>
        <strain evidence="1 2">FJI-L2-BK-P2</strain>
    </source>
</reference>
<comment type="caution">
    <text evidence="1">The sequence shown here is derived from an EMBL/GenBank/DDBJ whole genome shotgun (WGS) entry which is preliminary data.</text>
</comment>
<evidence type="ECO:0000313" key="2">
    <source>
        <dbReference type="Proteomes" id="UP001316803"/>
    </source>
</evidence>
<dbReference type="AlphaFoldDB" id="A0AAN8I2C0"/>